<reference evidence="2" key="1">
    <citation type="submission" date="2020-05" db="EMBL/GenBank/DDBJ databases">
        <title>Mycena genomes resolve the evolution of fungal bioluminescence.</title>
        <authorList>
            <person name="Tsai I.J."/>
        </authorList>
    </citation>
    <scope>NUCLEOTIDE SEQUENCE</scope>
    <source>
        <strain evidence="2">160909Yilan</strain>
    </source>
</reference>
<dbReference type="GO" id="GO:0016747">
    <property type="term" value="F:acyltransferase activity, transferring groups other than amino-acyl groups"/>
    <property type="evidence" value="ECO:0007669"/>
    <property type="project" value="InterPro"/>
</dbReference>
<dbReference type="InterPro" id="IPR016181">
    <property type="entry name" value="Acyl_CoA_acyltransferase"/>
</dbReference>
<proteinExistence type="predicted"/>
<keyword evidence="3" id="KW-1185">Reference proteome</keyword>
<dbReference type="InterPro" id="IPR000182">
    <property type="entry name" value="GNAT_dom"/>
</dbReference>
<dbReference type="PANTHER" id="PTHR42791:SF5">
    <property type="entry name" value="HYPOTHETICAL ACETYLTRANSFERASE (EUROFUNG)"/>
    <property type="match status" value="1"/>
</dbReference>
<dbReference type="EMBL" id="JACAZH010000033">
    <property type="protein sequence ID" value="KAF7337795.1"/>
    <property type="molecule type" value="Genomic_DNA"/>
</dbReference>
<dbReference type="PANTHER" id="PTHR42791">
    <property type="entry name" value="GNAT FAMILY ACETYLTRANSFERASE"/>
    <property type="match status" value="1"/>
</dbReference>
<gene>
    <name evidence="2" type="ORF">MSAN_02253600</name>
</gene>
<evidence type="ECO:0000259" key="1">
    <source>
        <dbReference type="PROSITE" id="PS51186"/>
    </source>
</evidence>
<accession>A0A8H7CHP3</accession>
<dbReference type="AlphaFoldDB" id="A0A8H7CHP3"/>
<dbReference type="Pfam" id="PF00583">
    <property type="entry name" value="Acetyltransf_1"/>
    <property type="match status" value="1"/>
</dbReference>
<dbReference type="Proteomes" id="UP000623467">
    <property type="component" value="Unassembled WGS sequence"/>
</dbReference>
<organism evidence="2 3">
    <name type="scientific">Mycena sanguinolenta</name>
    <dbReference type="NCBI Taxonomy" id="230812"/>
    <lineage>
        <taxon>Eukaryota</taxon>
        <taxon>Fungi</taxon>
        <taxon>Dikarya</taxon>
        <taxon>Basidiomycota</taxon>
        <taxon>Agaricomycotina</taxon>
        <taxon>Agaricomycetes</taxon>
        <taxon>Agaricomycetidae</taxon>
        <taxon>Agaricales</taxon>
        <taxon>Marasmiineae</taxon>
        <taxon>Mycenaceae</taxon>
        <taxon>Mycena</taxon>
    </lineage>
</organism>
<dbReference type="CDD" id="cd04301">
    <property type="entry name" value="NAT_SF"/>
    <property type="match status" value="1"/>
</dbReference>
<protein>
    <submittedName>
        <fullName evidence="2">Putative gnat family protein</fullName>
    </submittedName>
</protein>
<dbReference type="PROSITE" id="PS51186">
    <property type="entry name" value="GNAT"/>
    <property type="match status" value="1"/>
</dbReference>
<dbReference type="InterPro" id="IPR052523">
    <property type="entry name" value="Trichothecene_AcTrans"/>
</dbReference>
<evidence type="ECO:0000313" key="2">
    <source>
        <dbReference type="EMBL" id="KAF7337795.1"/>
    </source>
</evidence>
<dbReference type="SUPFAM" id="SSF55729">
    <property type="entry name" value="Acyl-CoA N-acyltransferases (Nat)"/>
    <property type="match status" value="1"/>
</dbReference>
<comment type="caution">
    <text evidence="2">The sequence shown here is derived from an EMBL/GenBank/DDBJ whole genome shotgun (WGS) entry which is preliminary data.</text>
</comment>
<name>A0A8H7CHP3_9AGAR</name>
<dbReference type="OrthoDB" id="2995503at2759"/>
<evidence type="ECO:0000313" key="3">
    <source>
        <dbReference type="Proteomes" id="UP000623467"/>
    </source>
</evidence>
<feature type="domain" description="N-acetyltransferase" evidence="1">
    <location>
        <begin position="3"/>
        <end position="208"/>
    </location>
</feature>
<sequence length="243" mass="27853">MPLELREIDADTDFPALYDCYMASYGEPMQPFIKLFFPTLGKPEPPKDEYDEGVARLKAWHVLDPDSCWRKVVDTDTGRIAGASAWNIHRENPFAGEPPPFEATWWPAGSARIFTEKSMAKLGEPRTRCGQRPHVYLLSIFTHPEYRRRGVAQQSMDWGMKRADELGLEMFLEAGEHGRALYETNGFAYVEEILLDVTTDTPDERWMEMQQLAGTTTAWLMWRPVGGHYEKGKTMKPWEGSSI</sequence>
<dbReference type="Gene3D" id="3.40.630.30">
    <property type="match status" value="1"/>
</dbReference>